<name>A0A811JWE1_9BILA</name>
<sequence>MRNYILLSIGVMLYLYSKNVFHQITLKCITGQDLVNLKANKLNSIRILPSFSVADDANNLDALKTKRELYYVAGELDFRLVYSWMENFVNTISLSKIESYVSSELSFNTLIKELFRHSDVELLFGKFETKYEVFGLYLFTIVSILLLMEARMMDNTLVLFPCSRFIICVYGIGDKLMFDPQVAGVLQENAFFVVWSTFIGGLLFGLEMWNTVYTWTKKPGNVIYLGVVNISYTVYMTATFLHIFALLSYVIIPKAHQVFPTYLIMLTADALRTTMLYAQHACVTYNRENPGYGISETALKMAQFFGHFFEFLFVSYAIQHGLFVRNRIFVLILLPYCVHIAVKARDTIWENVAGV</sequence>
<keyword evidence="3" id="KW-1185">Reference proteome</keyword>
<reference evidence="2" key="1">
    <citation type="submission" date="2020-09" db="EMBL/GenBank/DDBJ databases">
        <authorList>
            <person name="Kikuchi T."/>
        </authorList>
    </citation>
    <scope>NUCLEOTIDE SEQUENCE</scope>
    <source>
        <strain evidence="2">SH1</strain>
    </source>
</reference>
<proteinExistence type="predicted"/>
<dbReference type="EMBL" id="CAJFDH010000001">
    <property type="protein sequence ID" value="CAD5207845.1"/>
    <property type="molecule type" value="Genomic_DNA"/>
</dbReference>
<feature type="transmembrane region" description="Helical" evidence="1">
    <location>
        <begin position="131"/>
        <end position="148"/>
    </location>
</feature>
<comment type="caution">
    <text evidence="2">The sequence shown here is derived from an EMBL/GenBank/DDBJ whole genome shotgun (WGS) entry which is preliminary data.</text>
</comment>
<dbReference type="Proteomes" id="UP000783686">
    <property type="component" value="Unassembled WGS sequence"/>
</dbReference>
<dbReference type="Proteomes" id="UP000614601">
    <property type="component" value="Unassembled WGS sequence"/>
</dbReference>
<organism evidence="2 3">
    <name type="scientific">Bursaphelenchus okinawaensis</name>
    <dbReference type="NCBI Taxonomy" id="465554"/>
    <lineage>
        <taxon>Eukaryota</taxon>
        <taxon>Metazoa</taxon>
        <taxon>Ecdysozoa</taxon>
        <taxon>Nematoda</taxon>
        <taxon>Chromadorea</taxon>
        <taxon>Rhabditida</taxon>
        <taxon>Tylenchina</taxon>
        <taxon>Tylenchomorpha</taxon>
        <taxon>Aphelenchoidea</taxon>
        <taxon>Aphelenchoididae</taxon>
        <taxon>Bursaphelenchus</taxon>
    </lineage>
</organism>
<feature type="transmembrane region" description="Helical" evidence="1">
    <location>
        <begin position="192"/>
        <end position="210"/>
    </location>
</feature>
<dbReference type="AlphaFoldDB" id="A0A811JWE1"/>
<protein>
    <submittedName>
        <fullName evidence="2">Uncharacterized protein</fullName>
    </submittedName>
</protein>
<keyword evidence="1" id="KW-1133">Transmembrane helix</keyword>
<keyword evidence="1" id="KW-0812">Transmembrane</keyword>
<dbReference type="OrthoDB" id="5861089at2759"/>
<feature type="transmembrane region" description="Helical" evidence="1">
    <location>
        <begin position="222"/>
        <end position="252"/>
    </location>
</feature>
<feature type="transmembrane region" description="Helical" evidence="1">
    <location>
        <begin position="298"/>
        <end position="318"/>
    </location>
</feature>
<dbReference type="EMBL" id="CAJFCW020000001">
    <property type="protein sequence ID" value="CAG9086718.1"/>
    <property type="molecule type" value="Genomic_DNA"/>
</dbReference>
<evidence type="ECO:0000256" key="1">
    <source>
        <dbReference type="SAM" id="Phobius"/>
    </source>
</evidence>
<gene>
    <name evidence="2" type="ORF">BOKJ2_LOCUS2401</name>
</gene>
<evidence type="ECO:0000313" key="2">
    <source>
        <dbReference type="EMBL" id="CAD5207845.1"/>
    </source>
</evidence>
<evidence type="ECO:0000313" key="3">
    <source>
        <dbReference type="Proteomes" id="UP000614601"/>
    </source>
</evidence>
<accession>A0A811JWE1</accession>
<keyword evidence="1" id="KW-0472">Membrane</keyword>